<dbReference type="Proteomes" id="UP001497623">
    <property type="component" value="Unassembled WGS sequence"/>
</dbReference>
<sequence length="553" mass="61169">QNTGNEPLKPNPNLSNNNHINGNQPVINNQVLPTNFLPMNSNQQNLNHKPVVNSHKGSSSSQFITKGNQVLRYNQQNRNPQIGSGDSNLGNGYPVRNTNYGNLRTKNGQPIRMADLNNNQYNVEHRRNSVVNNFQPMNNYTGNLHLQSLKNPHQFRRNNQNRRPPIRNSVPFLEDPQTTIRYNSQYMIGSESRINNYPGDENQLLGKKQPNIKSNPNINIQQYHDSQSNRDVPQNWNNNANFEQSPNIFKTHHGNSQNNDNNPGNRIQHLLKNGQTHRGPQPNNNSPTKNNNPSSNPNIKNNPWKHQVQSRIDPSIQSQILIDNQSQNNHPISLQVLQNNVDAWNEQYTNDQQTNIEEDYWDYYERYSGGSGNTDNAGNNDWGWEGSWSTAGGGTGSTAGGGTGSTAGGGTGSTAEGSTGTAQKSSKVVLPFQLGNETVYYDTDYSESQTGSPVAYLLYPEYDYNDINDTLYYLPSGVGGYYPSGLGYSNMEQLYPGLGLNQNQIQNQSQSVVNQVQTHQNLVIQLANGTNITSVSISGAPGGTSVGVGVGGM</sequence>
<accession>A0AAV2QJ55</accession>
<feature type="region of interest" description="Disordered" evidence="1">
    <location>
        <begin position="1"/>
        <end position="28"/>
    </location>
</feature>
<feature type="compositionally biased region" description="Low complexity" evidence="1">
    <location>
        <begin position="1"/>
        <end position="23"/>
    </location>
</feature>
<proteinExistence type="predicted"/>
<feature type="non-terminal residue" evidence="2">
    <location>
        <position position="553"/>
    </location>
</feature>
<feature type="region of interest" description="Disordered" evidence="1">
    <location>
        <begin position="77"/>
        <end position="96"/>
    </location>
</feature>
<evidence type="ECO:0000313" key="2">
    <source>
        <dbReference type="EMBL" id="CAL4088912.1"/>
    </source>
</evidence>
<feature type="region of interest" description="Disordered" evidence="1">
    <location>
        <begin position="193"/>
        <end position="311"/>
    </location>
</feature>
<comment type="caution">
    <text evidence="2">The sequence shown here is derived from an EMBL/GenBank/DDBJ whole genome shotgun (WGS) entry which is preliminary data.</text>
</comment>
<organism evidence="2 3">
    <name type="scientific">Meganyctiphanes norvegica</name>
    <name type="common">Northern krill</name>
    <name type="synonym">Thysanopoda norvegica</name>
    <dbReference type="NCBI Taxonomy" id="48144"/>
    <lineage>
        <taxon>Eukaryota</taxon>
        <taxon>Metazoa</taxon>
        <taxon>Ecdysozoa</taxon>
        <taxon>Arthropoda</taxon>
        <taxon>Crustacea</taxon>
        <taxon>Multicrustacea</taxon>
        <taxon>Malacostraca</taxon>
        <taxon>Eumalacostraca</taxon>
        <taxon>Eucarida</taxon>
        <taxon>Euphausiacea</taxon>
        <taxon>Euphausiidae</taxon>
        <taxon>Meganyctiphanes</taxon>
    </lineage>
</organism>
<reference evidence="2 3" key="1">
    <citation type="submission" date="2024-05" db="EMBL/GenBank/DDBJ databases">
        <authorList>
            <person name="Wallberg A."/>
        </authorList>
    </citation>
    <scope>NUCLEOTIDE SEQUENCE [LARGE SCALE GENOMIC DNA]</scope>
</reference>
<evidence type="ECO:0000256" key="1">
    <source>
        <dbReference type="SAM" id="MobiDB-lite"/>
    </source>
</evidence>
<feature type="region of interest" description="Disordered" evidence="1">
    <location>
        <begin position="371"/>
        <end position="422"/>
    </location>
</feature>
<keyword evidence="3" id="KW-1185">Reference proteome</keyword>
<feature type="compositionally biased region" description="Low complexity" evidence="1">
    <location>
        <begin position="280"/>
        <end position="305"/>
    </location>
</feature>
<evidence type="ECO:0000313" key="3">
    <source>
        <dbReference type="Proteomes" id="UP001497623"/>
    </source>
</evidence>
<gene>
    <name evidence="2" type="ORF">MNOR_LOCUS13659</name>
</gene>
<dbReference type="AlphaFoldDB" id="A0AAV2QJ55"/>
<evidence type="ECO:0008006" key="4">
    <source>
        <dbReference type="Google" id="ProtNLM"/>
    </source>
</evidence>
<protein>
    <recommendedName>
        <fullName evidence="4">Enamelin</fullName>
    </recommendedName>
</protein>
<dbReference type="EMBL" id="CAXKWB010007900">
    <property type="protein sequence ID" value="CAL4088912.1"/>
    <property type="molecule type" value="Genomic_DNA"/>
</dbReference>
<feature type="compositionally biased region" description="Polar residues" evidence="1">
    <location>
        <begin position="211"/>
        <end position="248"/>
    </location>
</feature>
<feature type="non-terminal residue" evidence="2">
    <location>
        <position position="1"/>
    </location>
</feature>
<name>A0AAV2QJ55_MEGNR</name>
<feature type="compositionally biased region" description="Low complexity" evidence="1">
    <location>
        <begin position="413"/>
        <end position="422"/>
    </location>
</feature>
<feature type="compositionally biased region" description="Low complexity" evidence="1">
    <location>
        <begin position="255"/>
        <end position="265"/>
    </location>
</feature>
<feature type="compositionally biased region" description="Gly residues" evidence="1">
    <location>
        <begin position="391"/>
        <end position="412"/>
    </location>
</feature>